<name>A0A292Q465_9PEZI</name>
<accession>A0A292Q465</accession>
<reference evidence="1" key="1">
    <citation type="submission" date="2015-10" db="EMBL/GenBank/DDBJ databases">
        <authorList>
            <person name="Regsiter A."/>
            <person name="william w."/>
        </authorList>
    </citation>
    <scope>NUCLEOTIDE SEQUENCE</scope>
    <source>
        <strain evidence="1">Montdore</strain>
    </source>
</reference>
<dbReference type="EMBL" id="LN890972">
    <property type="protein sequence ID" value="CUS13523.1"/>
    <property type="molecule type" value="Genomic_DNA"/>
</dbReference>
<organism evidence="1 2">
    <name type="scientific">Tuber aestivum</name>
    <name type="common">summer truffle</name>
    <dbReference type="NCBI Taxonomy" id="59557"/>
    <lineage>
        <taxon>Eukaryota</taxon>
        <taxon>Fungi</taxon>
        <taxon>Dikarya</taxon>
        <taxon>Ascomycota</taxon>
        <taxon>Pezizomycotina</taxon>
        <taxon>Pezizomycetes</taxon>
        <taxon>Pezizales</taxon>
        <taxon>Tuberaceae</taxon>
        <taxon>Tuber</taxon>
    </lineage>
</organism>
<dbReference type="AlphaFoldDB" id="A0A292Q465"/>
<keyword evidence="2" id="KW-1185">Reference proteome</keyword>
<evidence type="ECO:0000313" key="2">
    <source>
        <dbReference type="Proteomes" id="UP001412239"/>
    </source>
</evidence>
<dbReference type="Proteomes" id="UP001412239">
    <property type="component" value="Unassembled WGS sequence"/>
</dbReference>
<gene>
    <name evidence="1" type="ORF">GSTUAT00002459001</name>
</gene>
<sequence length="267" mass="29509">MAPLVLEISLSIIYPTTTAPFSDGSVRIDIAAPDQAHKGNVVPHHQPPPAILQTGPSHPLYRLPQSISSGGMKIHLNAYAASEGTPEAISHRELARSSRTSMIDKDHILYEIAKVPVGSDYHLECFRYGKDTGAYGFGLMSFVSGWISGGVWNVEYKTQASGAKVEIFVRMRIDDGGSEHGVWKLIEPVQKVVAKERPPREGEYGENGRCIEIFEDDFHGQGIMPGEEWRDFITACWITKVWREATKKPLFGTSVRSSTEAGTLPTW</sequence>
<protein>
    <submittedName>
        <fullName evidence="1">Uncharacterized protein</fullName>
    </submittedName>
</protein>
<evidence type="ECO:0000313" key="1">
    <source>
        <dbReference type="EMBL" id="CUS13523.1"/>
    </source>
</evidence>
<proteinExistence type="predicted"/>